<feature type="transmembrane region" description="Helical" evidence="3">
    <location>
        <begin position="145"/>
        <end position="163"/>
    </location>
</feature>
<feature type="domain" description="GGDEF" evidence="4">
    <location>
        <begin position="303"/>
        <end position="433"/>
    </location>
</feature>
<evidence type="ECO:0000313" key="6">
    <source>
        <dbReference type="Proteomes" id="UP001595528"/>
    </source>
</evidence>
<sequence length="433" mass="44380">MALTQELILSLLLGCAASLAAAGLFAAVLGHGRRGWPLLIAGVVAGAGFWGALHGIPAAWSTAIAPAEGMADASEAAAGTLPALLARLAMLLAPAVLALAVLEAALAAAAPRLVRVGLAAGAALLAAAGLAIGLADLLDHDVQPMAAALAGLVVAIAALALLLRPAPGPALALGLAGALPALAWLQLDLVADIDPADPMAGSLLPYAVLAALWLLLLALMLLRRLDLQALEGQIWERAEAEVGEEADRRVAQALAEEVNERGRLEDRLIRATTVDAVSGLATRAHFLSTARALYRQRLEAGAVPCAIAVISVDELREINGYYGFKGGDATLAAIGRAIAETERGEVPPCRWSGSRFCVWLTPKRGQSAVLMAERLRGTLGSTQVPLPEGRFQVTVSVGVAEDKDGRGLDHVVTDAEAALREAEAAGGNRVASA</sequence>
<name>A0ABV7L263_9PROT</name>
<accession>A0ABV7L263</accession>
<evidence type="ECO:0000313" key="5">
    <source>
        <dbReference type="EMBL" id="MFC3228710.1"/>
    </source>
</evidence>
<proteinExistence type="predicted"/>
<feature type="transmembrane region" description="Helical" evidence="3">
    <location>
        <begin position="203"/>
        <end position="222"/>
    </location>
</feature>
<dbReference type="PROSITE" id="PS50887">
    <property type="entry name" value="GGDEF"/>
    <property type="match status" value="1"/>
</dbReference>
<keyword evidence="3" id="KW-1133">Transmembrane helix</keyword>
<keyword evidence="3" id="KW-0812">Transmembrane</keyword>
<dbReference type="InterPro" id="IPR050469">
    <property type="entry name" value="Diguanylate_Cyclase"/>
</dbReference>
<dbReference type="EC" id="2.7.7.65" evidence="1"/>
<evidence type="ECO:0000256" key="3">
    <source>
        <dbReference type="SAM" id="Phobius"/>
    </source>
</evidence>
<dbReference type="InterPro" id="IPR029787">
    <property type="entry name" value="Nucleotide_cyclase"/>
</dbReference>
<dbReference type="SMART" id="SM00267">
    <property type="entry name" value="GGDEF"/>
    <property type="match status" value="1"/>
</dbReference>
<dbReference type="InterPro" id="IPR000160">
    <property type="entry name" value="GGDEF_dom"/>
</dbReference>
<organism evidence="5 6">
    <name type="scientific">Marinibaculum pumilum</name>
    <dbReference type="NCBI Taxonomy" id="1766165"/>
    <lineage>
        <taxon>Bacteria</taxon>
        <taxon>Pseudomonadati</taxon>
        <taxon>Pseudomonadota</taxon>
        <taxon>Alphaproteobacteria</taxon>
        <taxon>Rhodospirillales</taxon>
        <taxon>Rhodospirillaceae</taxon>
        <taxon>Marinibaculum</taxon>
    </lineage>
</organism>
<dbReference type="EMBL" id="JBHRTR010000028">
    <property type="protein sequence ID" value="MFC3228710.1"/>
    <property type="molecule type" value="Genomic_DNA"/>
</dbReference>
<feature type="transmembrane region" description="Helical" evidence="3">
    <location>
        <begin position="36"/>
        <end position="60"/>
    </location>
</feature>
<evidence type="ECO:0000256" key="1">
    <source>
        <dbReference type="ARBA" id="ARBA00012528"/>
    </source>
</evidence>
<dbReference type="Gene3D" id="3.30.70.270">
    <property type="match status" value="1"/>
</dbReference>
<comment type="caution">
    <text evidence="5">The sequence shown here is derived from an EMBL/GenBank/DDBJ whole genome shotgun (WGS) entry which is preliminary data.</text>
</comment>
<gene>
    <name evidence="5" type="ORF">ACFOGJ_15810</name>
</gene>
<feature type="transmembrane region" description="Helical" evidence="3">
    <location>
        <begin position="170"/>
        <end position="191"/>
    </location>
</feature>
<comment type="catalytic activity">
    <reaction evidence="2">
        <text>2 GTP = 3',3'-c-di-GMP + 2 diphosphate</text>
        <dbReference type="Rhea" id="RHEA:24898"/>
        <dbReference type="ChEBI" id="CHEBI:33019"/>
        <dbReference type="ChEBI" id="CHEBI:37565"/>
        <dbReference type="ChEBI" id="CHEBI:58805"/>
        <dbReference type="EC" id="2.7.7.65"/>
    </reaction>
</comment>
<feature type="transmembrane region" description="Helical" evidence="3">
    <location>
        <begin position="80"/>
        <end position="101"/>
    </location>
</feature>
<dbReference type="NCBIfam" id="TIGR00254">
    <property type="entry name" value="GGDEF"/>
    <property type="match status" value="1"/>
</dbReference>
<protein>
    <recommendedName>
        <fullName evidence="1">diguanylate cyclase</fullName>
        <ecNumber evidence="1">2.7.7.65</ecNumber>
    </recommendedName>
</protein>
<reference evidence="6" key="1">
    <citation type="journal article" date="2019" name="Int. J. Syst. Evol. Microbiol.">
        <title>The Global Catalogue of Microorganisms (GCM) 10K type strain sequencing project: providing services to taxonomists for standard genome sequencing and annotation.</title>
        <authorList>
            <consortium name="The Broad Institute Genomics Platform"/>
            <consortium name="The Broad Institute Genome Sequencing Center for Infectious Disease"/>
            <person name="Wu L."/>
            <person name="Ma J."/>
        </authorList>
    </citation>
    <scope>NUCLEOTIDE SEQUENCE [LARGE SCALE GENOMIC DNA]</scope>
    <source>
        <strain evidence="6">KCTC 42964</strain>
    </source>
</reference>
<dbReference type="RefSeq" id="WP_379902090.1">
    <property type="nucleotide sequence ID" value="NZ_JBHRTR010000028.1"/>
</dbReference>
<dbReference type="PANTHER" id="PTHR45138">
    <property type="entry name" value="REGULATORY COMPONENTS OF SENSORY TRANSDUCTION SYSTEM"/>
    <property type="match status" value="1"/>
</dbReference>
<dbReference type="SUPFAM" id="SSF55073">
    <property type="entry name" value="Nucleotide cyclase"/>
    <property type="match status" value="1"/>
</dbReference>
<dbReference type="Proteomes" id="UP001595528">
    <property type="component" value="Unassembled WGS sequence"/>
</dbReference>
<feature type="transmembrane region" description="Helical" evidence="3">
    <location>
        <begin position="113"/>
        <end position="133"/>
    </location>
</feature>
<feature type="transmembrane region" description="Helical" evidence="3">
    <location>
        <begin position="6"/>
        <end position="29"/>
    </location>
</feature>
<evidence type="ECO:0000256" key="2">
    <source>
        <dbReference type="ARBA" id="ARBA00034247"/>
    </source>
</evidence>
<evidence type="ECO:0000259" key="4">
    <source>
        <dbReference type="PROSITE" id="PS50887"/>
    </source>
</evidence>
<dbReference type="PANTHER" id="PTHR45138:SF9">
    <property type="entry name" value="DIGUANYLATE CYCLASE DGCM-RELATED"/>
    <property type="match status" value="1"/>
</dbReference>
<dbReference type="Pfam" id="PF00990">
    <property type="entry name" value="GGDEF"/>
    <property type="match status" value="1"/>
</dbReference>
<keyword evidence="3" id="KW-0472">Membrane</keyword>
<dbReference type="InterPro" id="IPR043128">
    <property type="entry name" value="Rev_trsase/Diguanyl_cyclase"/>
</dbReference>
<keyword evidence="6" id="KW-1185">Reference proteome</keyword>